<dbReference type="Pfam" id="PF07728">
    <property type="entry name" value="AAA_5"/>
    <property type="match status" value="1"/>
</dbReference>
<dbReference type="Gene3D" id="3.40.50.300">
    <property type="entry name" value="P-loop containing nucleotide triphosphate hydrolases"/>
    <property type="match status" value="1"/>
</dbReference>
<dbReference type="AlphaFoldDB" id="A0A914RDW2"/>
<dbReference type="InterPro" id="IPR011704">
    <property type="entry name" value="ATPase_dyneun-rel_AAA"/>
</dbReference>
<dbReference type="GO" id="GO:0005524">
    <property type="term" value="F:ATP binding"/>
    <property type="evidence" value="ECO:0007669"/>
    <property type="project" value="InterPro"/>
</dbReference>
<dbReference type="Proteomes" id="UP000887564">
    <property type="component" value="Unplaced"/>
</dbReference>
<dbReference type="WBParaSite" id="PEQ_0000293001-mRNA-1">
    <property type="protein sequence ID" value="PEQ_0000293001-mRNA-1"/>
    <property type="gene ID" value="PEQ_0000293001"/>
</dbReference>
<sequence>MGYPYETVLKSGTQIPVIKEFLKKFSIKDERPNPVTVMMEECNAAKDNVTVKWGREQLSFHAPRGTRGEGAKGPLWKPYVSNREHDRLLAEMAMSHAVGDFCVLGPKGCGKTTVVEQFAHRMGYLVSTMTLYQVSLLCSHMYQRRNSK</sequence>
<dbReference type="PANTHER" id="PTHR21610:SF9">
    <property type="entry name" value="VON WILLEBRAND FACTOR A DOMAIN-CONTAINING PROTEIN 8"/>
    <property type="match status" value="1"/>
</dbReference>
<evidence type="ECO:0000259" key="1">
    <source>
        <dbReference type="Pfam" id="PF07728"/>
    </source>
</evidence>
<dbReference type="InterPro" id="IPR039891">
    <property type="entry name" value="VWA8"/>
</dbReference>
<name>A0A914RDW2_PAREQ</name>
<organism evidence="2 3">
    <name type="scientific">Parascaris equorum</name>
    <name type="common">Equine roundworm</name>
    <dbReference type="NCBI Taxonomy" id="6256"/>
    <lineage>
        <taxon>Eukaryota</taxon>
        <taxon>Metazoa</taxon>
        <taxon>Ecdysozoa</taxon>
        <taxon>Nematoda</taxon>
        <taxon>Chromadorea</taxon>
        <taxon>Rhabditida</taxon>
        <taxon>Spirurina</taxon>
        <taxon>Ascaridomorpha</taxon>
        <taxon>Ascaridoidea</taxon>
        <taxon>Ascarididae</taxon>
        <taxon>Parascaris</taxon>
    </lineage>
</organism>
<feature type="domain" description="ATPase dynein-related AAA" evidence="1">
    <location>
        <begin position="100"/>
        <end position="132"/>
    </location>
</feature>
<dbReference type="SUPFAM" id="SSF52540">
    <property type="entry name" value="P-loop containing nucleoside triphosphate hydrolases"/>
    <property type="match status" value="1"/>
</dbReference>
<keyword evidence="2" id="KW-1185">Reference proteome</keyword>
<proteinExistence type="predicted"/>
<protein>
    <submittedName>
        <fullName evidence="3">ATPase dynein-related AAA domain-containing protein</fullName>
    </submittedName>
</protein>
<evidence type="ECO:0000313" key="2">
    <source>
        <dbReference type="Proteomes" id="UP000887564"/>
    </source>
</evidence>
<dbReference type="InterPro" id="IPR027417">
    <property type="entry name" value="P-loop_NTPase"/>
</dbReference>
<evidence type="ECO:0000313" key="3">
    <source>
        <dbReference type="WBParaSite" id="PEQ_0000293001-mRNA-1"/>
    </source>
</evidence>
<accession>A0A914RDW2</accession>
<dbReference type="GO" id="GO:0016887">
    <property type="term" value="F:ATP hydrolysis activity"/>
    <property type="evidence" value="ECO:0007669"/>
    <property type="project" value="InterPro"/>
</dbReference>
<dbReference type="GO" id="GO:0005737">
    <property type="term" value="C:cytoplasm"/>
    <property type="evidence" value="ECO:0007669"/>
    <property type="project" value="TreeGrafter"/>
</dbReference>
<dbReference type="PANTHER" id="PTHR21610">
    <property type="entry name" value="VON WILLEBRAND FACTOR A DOMAIN-CONTAINING PROTEIN 8"/>
    <property type="match status" value="1"/>
</dbReference>
<reference evidence="3" key="1">
    <citation type="submission" date="2022-11" db="UniProtKB">
        <authorList>
            <consortium name="WormBaseParasite"/>
        </authorList>
    </citation>
    <scope>IDENTIFICATION</scope>
</reference>